<dbReference type="Gramene" id="Pp3c18_15750V3.1">
    <property type="protein sequence ID" value="Pp3c18_15750V3.1"/>
    <property type="gene ID" value="Pp3c18_15750"/>
</dbReference>
<sequence>MCPPTKPHGRRTAPQPPPLPSSTNHTPKFGPRRRCMLPTRSSSECSLQKNAKHLPASEPSSSSSATAIHAPPQKSDTITLAPSTFFLPASTRRRRPRRPRHPRRPGHRPYSATQPHHPRFPSTTATILTHHHTHPRPSPHKHITLSQTSPPLVLNCTTFPLPLLLTRSTSTTPLIAIPPSPPHSHAHTPPHTSLTSNMPTTIHFTTADTHNTNPSAYANPQHPMLRAHTCPPFDDPSCSLLSQLPRRSSDSATNTPLQYATPPTTTHLLLSTPPAHRHLCCASRPPTIPLLLPRPTSSAPPPHNSLVRTP</sequence>
<reference evidence="3" key="3">
    <citation type="submission" date="2020-12" db="UniProtKB">
        <authorList>
            <consortium name="EnsemblPlants"/>
        </authorList>
    </citation>
    <scope>IDENTIFICATION</scope>
</reference>
<evidence type="ECO:0000313" key="3">
    <source>
        <dbReference type="EnsemblPlants" id="Pp3c18_15750V3.1"/>
    </source>
</evidence>
<name>A0A2K1J199_PHYPA</name>
<proteinExistence type="predicted"/>
<evidence type="ECO:0000256" key="1">
    <source>
        <dbReference type="SAM" id="MobiDB-lite"/>
    </source>
</evidence>
<accession>A0A7I4BDC1</accession>
<protein>
    <submittedName>
        <fullName evidence="2 3">Uncharacterized protein</fullName>
    </submittedName>
</protein>
<dbReference type="Proteomes" id="UP000006727">
    <property type="component" value="Chromosome 18"/>
</dbReference>
<reference evidence="2 4" key="2">
    <citation type="journal article" date="2018" name="Plant J.">
        <title>The Physcomitrella patens chromosome-scale assembly reveals moss genome structure and evolution.</title>
        <authorList>
            <person name="Lang D."/>
            <person name="Ullrich K.K."/>
            <person name="Murat F."/>
            <person name="Fuchs J."/>
            <person name="Jenkins J."/>
            <person name="Haas F.B."/>
            <person name="Piednoel M."/>
            <person name="Gundlach H."/>
            <person name="Van Bel M."/>
            <person name="Meyberg R."/>
            <person name="Vives C."/>
            <person name="Morata J."/>
            <person name="Symeonidi A."/>
            <person name="Hiss M."/>
            <person name="Muchero W."/>
            <person name="Kamisugi Y."/>
            <person name="Saleh O."/>
            <person name="Blanc G."/>
            <person name="Decker E.L."/>
            <person name="van Gessel N."/>
            <person name="Grimwood J."/>
            <person name="Hayes R.D."/>
            <person name="Graham S.W."/>
            <person name="Gunter L.E."/>
            <person name="McDaniel S.F."/>
            <person name="Hoernstein S.N.W."/>
            <person name="Larsson A."/>
            <person name="Li F.W."/>
            <person name="Perroud P.F."/>
            <person name="Phillips J."/>
            <person name="Ranjan P."/>
            <person name="Rokshar D.S."/>
            <person name="Rothfels C.J."/>
            <person name="Schneider L."/>
            <person name="Shu S."/>
            <person name="Stevenson D.W."/>
            <person name="Thummler F."/>
            <person name="Tillich M."/>
            <person name="Villarreal Aguilar J.C."/>
            <person name="Widiez T."/>
            <person name="Wong G.K."/>
            <person name="Wymore A."/>
            <person name="Zhang Y."/>
            <person name="Zimmer A.D."/>
            <person name="Quatrano R.S."/>
            <person name="Mayer K.F.X."/>
            <person name="Goodstein D."/>
            <person name="Casacuberta J.M."/>
            <person name="Vandepoele K."/>
            <person name="Reski R."/>
            <person name="Cuming A.C."/>
            <person name="Tuskan G.A."/>
            <person name="Maumus F."/>
            <person name="Salse J."/>
            <person name="Schmutz J."/>
            <person name="Rensing S.A."/>
        </authorList>
    </citation>
    <scope>NUCLEOTIDE SEQUENCE [LARGE SCALE GENOMIC DNA]</scope>
    <source>
        <strain evidence="3 4">cv. Gransden 2004</strain>
    </source>
</reference>
<organism evidence="2">
    <name type="scientific">Physcomitrium patens</name>
    <name type="common">Spreading-leaved earth moss</name>
    <name type="synonym">Physcomitrella patens</name>
    <dbReference type="NCBI Taxonomy" id="3218"/>
    <lineage>
        <taxon>Eukaryota</taxon>
        <taxon>Viridiplantae</taxon>
        <taxon>Streptophyta</taxon>
        <taxon>Embryophyta</taxon>
        <taxon>Bryophyta</taxon>
        <taxon>Bryophytina</taxon>
        <taxon>Bryopsida</taxon>
        <taxon>Funariidae</taxon>
        <taxon>Funariales</taxon>
        <taxon>Funariaceae</taxon>
        <taxon>Physcomitrium</taxon>
    </lineage>
</organism>
<reference evidence="2 4" key="1">
    <citation type="journal article" date="2008" name="Science">
        <title>The Physcomitrella genome reveals evolutionary insights into the conquest of land by plants.</title>
        <authorList>
            <person name="Rensing S."/>
            <person name="Lang D."/>
            <person name="Zimmer A."/>
            <person name="Terry A."/>
            <person name="Salamov A."/>
            <person name="Shapiro H."/>
            <person name="Nishiyama T."/>
            <person name="Perroud P.-F."/>
            <person name="Lindquist E."/>
            <person name="Kamisugi Y."/>
            <person name="Tanahashi T."/>
            <person name="Sakakibara K."/>
            <person name="Fujita T."/>
            <person name="Oishi K."/>
            <person name="Shin-I T."/>
            <person name="Kuroki Y."/>
            <person name="Toyoda A."/>
            <person name="Suzuki Y."/>
            <person name="Hashimoto A."/>
            <person name="Yamaguchi K."/>
            <person name="Sugano A."/>
            <person name="Kohara Y."/>
            <person name="Fujiyama A."/>
            <person name="Anterola A."/>
            <person name="Aoki S."/>
            <person name="Ashton N."/>
            <person name="Barbazuk W.B."/>
            <person name="Barker E."/>
            <person name="Bennetzen J."/>
            <person name="Bezanilla M."/>
            <person name="Blankenship R."/>
            <person name="Cho S.H."/>
            <person name="Dutcher S."/>
            <person name="Estelle M."/>
            <person name="Fawcett J.A."/>
            <person name="Gundlach H."/>
            <person name="Hanada K."/>
            <person name="Heyl A."/>
            <person name="Hicks K.A."/>
            <person name="Hugh J."/>
            <person name="Lohr M."/>
            <person name="Mayer K."/>
            <person name="Melkozernov A."/>
            <person name="Murata T."/>
            <person name="Nelson D."/>
            <person name="Pils B."/>
            <person name="Prigge M."/>
            <person name="Reiss B."/>
            <person name="Renner T."/>
            <person name="Rombauts S."/>
            <person name="Rushton P."/>
            <person name="Sanderfoot A."/>
            <person name="Schween G."/>
            <person name="Shiu S.-H."/>
            <person name="Stueber K."/>
            <person name="Theodoulou F.L."/>
            <person name="Tu H."/>
            <person name="Van de Peer Y."/>
            <person name="Verrier P.J."/>
            <person name="Waters E."/>
            <person name="Wood A."/>
            <person name="Yang L."/>
            <person name="Cove D."/>
            <person name="Cuming A."/>
            <person name="Hasebe M."/>
            <person name="Lucas S."/>
            <person name="Mishler D.B."/>
            <person name="Reski R."/>
            <person name="Grigoriev I."/>
            <person name="Quatrano R.S."/>
            <person name="Boore J.L."/>
        </authorList>
    </citation>
    <scope>NUCLEOTIDE SEQUENCE [LARGE SCALE GENOMIC DNA]</scope>
    <source>
        <strain evidence="3 4">cv. Gransden 2004</strain>
    </source>
</reference>
<feature type="compositionally biased region" description="Polar residues" evidence="1">
    <location>
        <begin position="39"/>
        <end position="49"/>
    </location>
</feature>
<evidence type="ECO:0000313" key="4">
    <source>
        <dbReference type="Proteomes" id="UP000006727"/>
    </source>
</evidence>
<dbReference type="EMBL" id="ABEU02000018">
    <property type="protein sequence ID" value="PNR35295.1"/>
    <property type="molecule type" value="Genomic_DNA"/>
</dbReference>
<keyword evidence="4" id="KW-1185">Reference proteome</keyword>
<gene>
    <name evidence="2" type="ORF">PHYPA_023195</name>
</gene>
<dbReference type="EnsemblPlants" id="Pp3c18_15750V3.1">
    <property type="protein sequence ID" value="Pp3c18_15750V3.1"/>
    <property type="gene ID" value="Pp3c18_15750"/>
</dbReference>
<feature type="compositionally biased region" description="Basic residues" evidence="1">
    <location>
        <begin position="91"/>
        <end position="107"/>
    </location>
</feature>
<evidence type="ECO:0000313" key="2">
    <source>
        <dbReference type="EMBL" id="PNR35295.1"/>
    </source>
</evidence>
<accession>A0A2K1J199</accession>
<feature type="region of interest" description="Disordered" evidence="1">
    <location>
        <begin position="1"/>
        <end position="122"/>
    </location>
</feature>
<feature type="compositionally biased region" description="Low complexity" evidence="1">
    <location>
        <begin position="56"/>
        <end position="72"/>
    </location>
</feature>
<dbReference type="AlphaFoldDB" id="A0A2K1J199"/>